<sequence>MNGLYFFPPRPNGDRRSVFEKYPELCRRIGFVKEVEAVEVHANERRFEPRKTIVR</sequence>
<protein>
    <submittedName>
        <fullName evidence="1">Uncharacterized protein</fullName>
    </submittedName>
</protein>
<evidence type="ECO:0000313" key="2">
    <source>
        <dbReference type="Proteomes" id="UP000252254"/>
    </source>
</evidence>
<dbReference type="AlphaFoldDB" id="A0A366DPP7"/>
<keyword evidence="2" id="KW-1185">Reference proteome</keyword>
<comment type="caution">
    <text evidence="1">The sequence shown here is derived from an EMBL/GenBank/DDBJ whole genome shotgun (WGS) entry which is preliminary data.</text>
</comment>
<organism evidence="1 2">
    <name type="scientific">Paraliobacillus ryukyuensis</name>
    <dbReference type="NCBI Taxonomy" id="200904"/>
    <lineage>
        <taxon>Bacteria</taxon>
        <taxon>Bacillati</taxon>
        <taxon>Bacillota</taxon>
        <taxon>Bacilli</taxon>
        <taxon>Bacillales</taxon>
        <taxon>Bacillaceae</taxon>
        <taxon>Paraliobacillus</taxon>
    </lineage>
</organism>
<evidence type="ECO:0000313" key="1">
    <source>
        <dbReference type="EMBL" id="RBO92042.1"/>
    </source>
</evidence>
<accession>A0A366DPP7</accession>
<name>A0A366DPP7_9BACI</name>
<reference evidence="1 2" key="1">
    <citation type="submission" date="2018-06" db="EMBL/GenBank/DDBJ databases">
        <title>Genomic Encyclopedia of Type Strains, Phase IV (KMG-IV): sequencing the most valuable type-strain genomes for metagenomic binning, comparative biology and taxonomic classification.</title>
        <authorList>
            <person name="Goeker M."/>
        </authorList>
    </citation>
    <scope>NUCLEOTIDE SEQUENCE [LARGE SCALE GENOMIC DNA]</scope>
    <source>
        <strain evidence="1 2">DSM 15140</strain>
    </source>
</reference>
<dbReference type="EMBL" id="QNRI01000017">
    <property type="protein sequence ID" value="RBO92042.1"/>
    <property type="molecule type" value="Genomic_DNA"/>
</dbReference>
<proteinExistence type="predicted"/>
<dbReference type="Proteomes" id="UP000252254">
    <property type="component" value="Unassembled WGS sequence"/>
</dbReference>
<gene>
    <name evidence="1" type="ORF">DES48_1176</name>
</gene>
<dbReference type="STRING" id="200904.GCA_900168775_02152"/>